<dbReference type="InterPro" id="IPR009337">
    <property type="entry name" value="DUF995"/>
</dbReference>
<reference evidence="1" key="2">
    <citation type="submission" date="2023-04" db="EMBL/GenBank/DDBJ databases">
        <title>'Rhodoalgimonas zhirmunskyi' gen. nov., isolated from a red alga.</title>
        <authorList>
            <person name="Nedashkovskaya O.I."/>
            <person name="Otstavnykh N.Y."/>
            <person name="Bystritskaya E.P."/>
            <person name="Balabanova L.A."/>
            <person name="Isaeva M.P."/>
        </authorList>
    </citation>
    <scope>NUCLEOTIDE SEQUENCE</scope>
    <source>
        <strain evidence="1">10Alg 79</strain>
    </source>
</reference>
<accession>A0AAJ1U7Z9</accession>
<reference evidence="1" key="1">
    <citation type="submission" date="2022-07" db="EMBL/GenBank/DDBJ databases">
        <authorList>
            <person name="Otstavnykh N."/>
            <person name="Isaeva M."/>
            <person name="Bystritskaya E."/>
        </authorList>
    </citation>
    <scope>NUCLEOTIDE SEQUENCE</scope>
    <source>
        <strain evidence="1">10Alg 79</strain>
    </source>
</reference>
<keyword evidence="2" id="KW-1185">Reference proteome</keyword>
<name>A0AAJ1U7Z9_9RHOB</name>
<dbReference type="Pfam" id="PF06191">
    <property type="entry name" value="DUF995"/>
    <property type="match status" value="1"/>
</dbReference>
<sequence>MPRGAQPASPTKVFQAYIGKTDLWDADCGGGIYFGPNGQARAWCSQNSDNLGAGAWSVQSDGQLCHELTWYWPNGQRSGMSAGDRACISHVVDRRGKLWRSWPESTEWWPIDENSGLVRGYKFQNDIRKTRSKLRL</sequence>
<evidence type="ECO:0000313" key="2">
    <source>
        <dbReference type="Proteomes" id="UP001227162"/>
    </source>
</evidence>
<gene>
    <name evidence="1" type="ORF">NOI20_02580</name>
</gene>
<dbReference type="Proteomes" id="UP001227162">
    <property type="component" value="Unassembled WGS sequence"/>
</dbReference>
<proteinExistence type="predicted"/>
<organism evidence="1 2">
    <name type="scientific">Rhodalgimonas zhirmunskyi</name>
    <dbReference type="NCBI Taxonomy" id="2964767"/>
    <lineage>
        <taxon>Bacteria</taxon>
        <taxon>Pseudomonadati</taxon>
        <taxon>Pseudomonadota</taxon>
        <taxon>Alphaproteobacteria</taxon>
        <taxon>Rhodobacterales</taxon>
        <taxon>Roseobacteraceae</taxon>
        <taxon>Rhodalgimonas</taxon>
    </lineage>
</organism>
<protein>
    <submittedName>
        <fullName evidence="1">DUF995 domain-containing protein</fullName>
    </submittedName>
</protein>
<comment type="caution">
    <text evidence="1">The sequence shown here is derived from an EMBL/GenBank/DDBJ whole genome shotgun (WGS) entry which is preliminary data.</text>
</comment>
<evidence type="ECO:0000313" key="1">
    <source>
        <dbReference type="EMBL" id="MDQ2092988.1"/>
    </source>
</evidence>
<dbReference type="EMBL" id="JANFFA010000001">
    <property type="protein sequence ID" value="MDQ2092988.1"/>
    <property type="molecule type" value="Genomic_DNA"/>
</dbReference>
<dbReference type="AlphaFoldDB" id="A0AAJ1U7Z9"/>